<evidence type="ECO:0000259" key="15">
    <source>
        <dbReference type="Pfam" id="PF01073"/>
    </source>
</evidence>
<dbReference type="FunFam" id="3.40.50.720:FF:000495">
    <property type="entry name" value="3 hydroxysteroid dehydrogenase, putative"/>
    <property type="match status" value="1"/>
</dbReference>
<dbReference type="GO" id="GO:0006694">
    <property type="term" value="P:steroid biosynthetic process"/>
    <property type="evidence" value="ECO:0007669"/>
    <property type="project" value="UniProtKB-KW"/>
</dbReference>
<accession>A0A220T6L0</accession>
<dbReference type="GO" id="GO:0003854">
    <property type="term" value="F:3-beta-hydroxy-Delta5-steroid dehydrogenase (NAD+) activity"/>
    <property type="evidence" value="ECO:0007669"/>
    <property type="project" value="UniProtKB-EC"/>
</dbReference>
<dbReference type="Gene3D" id="3.40.50.720">
    <property type="entry name" value="NAD(P)-binding Rossmann-like Domain"/>
    <property type="match status" value="1"/>
</dbReference>
<reference evidence="16 17" key="1">
    <citation type="journal article" date="2017" name="Virus Genes">
        <title>Characterization of Eptesipoxvirus, a novel poxvirus from a microchiropteran bat.</title>
        <authorList>
            <person name="Tu S.L."/>
            <person name="Nakazawa Y."/>
            <person name="Gao J."/>
            <person name="Wilkins K."/>
            <person name="Gallardo-Romero N."/>
            <person name="Li Y."/>
            <person name="Emerson G.L."/>
            <person name="Carroll D.S."/>
            <person name="Upton C."/>
        </authorList>
    </citation>
    <scope>NUCLEOTIDE SEQUENCE [LARGE SCALE GENOMIC DNA]</scope>
    <source>
        <strain evidence="16 17">Washington</strain>
    </source>
</reference>
<comment type="pathway">
    <text evidence="13">Steroid biosynthesis.</text>
</comment>
<keyword evidence="17" id="KW-1185">Reference proteome</keyword>
<keyword evidence="6" id="KW-0755">Steroidogenesis</keyword>
<evidence type="ECO:0000256" key="2">
    <source>
        <dbReference type="ARBA" id="ARBA00009219"/>
    </source>
</evidence>
<dbReference type="Pfam" id="PF01073">
    <property type="entry name" value="3Beta_HSD"/>
    <property type="match status" value="1"/>
</dbReference>
<comment type="catalytic activity">
    <reaction evidence="8">
        <text>a 3-oxo-Delta(5)-steroid = a 3-oxo-Delta(4)-steroid</text>
        <dbReference type="Rhea" id="RHEA:14709"/>
        <dbReference type="ChEBI" id="CHEBI:47907"/>
        <dbReference type="ChEBI" id="CHEBI:47909"/>
        <dbReference type="EC" id="5.3.3.1"/>
    </reaction>
</comment>
<feature type="domain" description="3-beta hydroxysteroid dehydrogenase/isomerase" evidence="15">
    <location>
        <begin position="5"/>
        <end position="276"/>
    </location>
</feature>
<dbReference type="InterPro" id="IPR050177">
    <property type="entry name" value="Lipid_A_modif_metabolic_enz"/>
</dbReference>
<evidence type="ECO:0000256" key="10">
    <source>
        <dbReference type="ARBA" id="ARBA00038967"/>
    </source>
</evidence>
<evidence type="ECO:0000313" key="16">
    <source>
        <dbReference type="EMBL" id="ASK51345.1"/>
    </source>
</evidence>
<evidence type="ECO:0000256" key="12">
    <source>
        <dbReference type="ARBA" id="ARBA00050090"/>
    </source>
</evidence>
<proteinExistence type="inferred from homology"/>
<dbReference type="PANTHER" id="PTHR43245:SF51">
    <property type="entry name" value="SHORT CHAIN DEHYDROGENASE_REDUCTASE FAMILY 42E, MEMBER 2"/>
    <property type="match status" value="1"/>
</dbReference>
<name>A0A220T6L0_9POXV</name>
<keyword evidence="4" id="KW-0520">NAD</keyword>
<dbReference type="SUPFAM" id="SSF51735">
    <property type="entry name" value="NAD(P)-binding Rossmann-fold domains"/>
    <property type="match status" value="1"/>
</dbReference>
<dbReference type="EC" id="5.3.3.1" evidence="9"/>
<dbReference type="PANTHER" id="PTHR43245">
    <property type="entry name" value="BIFUNCTIONAL POLYMYXIN RESISTANCE PROTEIN ARNA"/>
    <property type="match status" value="1"/>
</dbReference>
<evidence type="ECO:0000256" key="5">
    <source>
        <dbReference type="ARBA" id="ARBA00023235"/>
    </source>
</evidence>
<evidence type="ECO:0000256" key="4">
    <source>
        <dbReference type="ARBA" id="ARBA00023027"/>
    </source>
</evidence>
<evidence type="ECO:0000256" key="6">
    <source>
        <dbReference type="ARBA" id="ARBA00023250"/>
    </source>
</evidence>
<evidence type="ECO:0000256" key="14">
    <source>
        <dbReference type="RuleBase" id="RU004475"/>
    </source>
</evidence>
<evidence type="ECO:0000256" key="7">
    <source>
        <dbReference type="ARBA" id="ARBA00023268"/>
    </source>
</evidence>
<dbReference type="InterPro" id="IPR002225">
    <property type="entry name" value="3Beta_OHSteriod_DH/Estase"/>
</dbReference>
<evidence type="ECO:0000256" key="9">
    <source>
        <dbReference type="ARBA" id="ARBA00038856"/>
    </source>
</evidence>
<dbReference type="EC" id="1.1.1.145" evidence="10"/>
<evidence type="ECO:0000256" key="1">
    <source>
        <dbReference type="ARBA" id="ARBA00005202"/>
    </source>
</evidence>
<comment type="catalytic activity">
    <reaction evidence="12">
        <text>a 3beta-hydroxy-Delta(5)-steroid + NAD(+) = a 3-oxo-Delta(5)-steroid + NADH + H(+)</text>
        <dbReference type="Rhea" id="RHEA:24076"/>
        <dbReference type="ChEBI" id="CHEBI:1722"/>
        <dbReference type="ChEBI" id="CHEBI:15378"/>
        <dbReference type="ChEBI" id="CHEBI:47907"/>
        <dbReference type="ChEBI" id="CHEBI:57540"/>
        <dbReference type="ChEBI" id="CHEBI:57945"/>
        <dbReference type="EC" id="1.1.1.145"/>
    </reaction>
</comment>
<evidence type="ECO:0000256" key="11">
    <source>
        <dbReference type="ARBA" id="ARBA00039803"/>
    </source>
</evidence>
<protein>
    <recommendedName>
        <fullName evidence="11">3 beta-hydroxysteroid dehydrogenase/Delta 5--&gt;4-isomerase</fullName>
        <ecNumber evidence="10">1.1.1.145</ecNumber>
        <ecNumber evidence="9">5.3.3.1</ecNumber>
    </recommendedName>
</protein>
<dbReference type="Proteomes" id="UP000217428">
    <property type="component" value="Segment"/>
</dbReference>
<dbReference type="GO" id="GO:0004769">
    <property type="term" value="F:steroid Delta-isomerase activity"/>
    <property type="evidence" value="ECO:0007669"/>
    <property type="project" value="UniProtKB-EC"/>
</dbReference>
<dbReference type="OrthoDB" id="8536at10239"/>
<evidence type="ECO:0000256" key="8">
    <source>
        <dbReference type="ARBA" id="ARBA00036501"/>
    </source>
</evidence>
<dbReference type="EMBL" id="KY747497">
    <property type="protein sequence ID" value="ASK51345.1"/>
    <property type="molecule type" value="Genomic_DNA"/>
</dbReference>
<evidence type="ECO:0000256" key="3">
    <source>
        <dbReference type="ARBA" id="ARBA00023002"/>
    </source>
</evidence>
<comment type="pathway">
    <text evidence="1">Lipid metabolism; steroid biosynthesis.</text>
</comment>
<sequence length="351" mass="40050">MTIYAVTGGNGFIGRAIVQTIIDYDKTATEVRVLDLNHTVVFNTESSSIKLCTIKCDITNYKEFINAVKGVDVLIHSAAIVDVFGKYDENIIYRVNFHGTKNVISACLKVDIPYLIYTSSMEVVGPNNNGEPFTGNEYTYYNSQHTHPYPKSKQAAEKLVLSANGLRTEMGYILKTCALRPTGVYGEGCELLKKIYQKCKSQRNKMFMTVNKGVIHSRVYVGNVAWMHLLISKELINDSRLGGNVYFCYDNSFKCEYDKFNLMILNYLNIKKGKRIPKYLLKCVAKTNNIIHRIYKEYTPMLNSYTLTMANTCFNVCTNKAQIDFNYKPLFSFEEAIHKTVLWLKKEVDGE</sequence>
<evidence type="ECO:0000256" key="13">
    <source>
        <dbReference type="ARBA" id="ARBA00060577"/>
    </source>
</evidence>
<keyword evidence="5 16" id="KW-0413">Isomerase</keyword>
<organism evidence="16 17">
    <name type="scientific">Eptesipox virus</name>
    <dbReference type="NCBI Taxonomy" id="1329402"/>
    <lineage>
        <taxon>Viruses</taxon>
        <taxon>Varidnaviria</taxon>
        <taxon>Bamfordvirae</taxon>
        <taxon>Nucleocytoviricota</taxon>
        <taxon>Pokkesviricetes</taxon>
        <taxon>Chitovirales</taxon>
        <taxon>Poxviridae</taxon>
        <taxon>Chordopoxvirinae</taxon>
        <taxon>Vespertilionpoxvirus</taxon>
        <taxon>Vespertilionpoxvirus eptesipox</taxon>
    </lineage>
</organism>
<keyword evidence="3 14" id="KW-0560">Oxidoreductase</keyword>
<comment type="similarity">
    <text evidence="2 14">Belongs to the 3-beta-HSD family.</text>
</comment>
<evidence type="ECO:0000313" key="17">
    <source>
        <dbReference type="Proteomes" id="UP000217428"/>
    </source>
</evidence>
<dbReference type="InterPro" id="IPR036291">
    <property type="entry name" value="NAD(P)-bd_dom_sf"/>
</dbReference>
<keyword evidence="7" id="KW-0511">Multifunctional enzyme</keyword>
<gene>
    <name evidence="16" type="ORF">EPTV-WA-144</name>
</gene>